<name>A0A8T0PSI9_PANVG</name>
<comment type="caution">
    <text evidence="2">The sequence shown here is derived from an EMBL/GenBank/DDBJ whole genome shotgun (WGS) entry which is preliminary data.</text>
</comment>
<feature type="region of interest" description="Disordered" evidence="1">
    <location>
        <begin position="1"/>
        <end position="78"/>
    </location>
</feature>
<dbReference type="Proteomes" id="UP000823388">
    <property type="component" value="Chromosome 8K"/>
</dbReference>
<feature type="compositionally biased region" description="Basic and acidic residues" evidence="1">
    <location>
        <begin position="44"/>
        <end position="62"/>
    </location>
</feature>
<evidence type="ECO:0000256" key="1">
    <source>
        <dbReference type="SAM" id="MobiDB-lite"/>
    </source>
</evidence>
<dbReference type="AlphaFoldDB" id="A0A8T0PSI9"/>
<accession>A0A8T0PSI9</accession>
<dbReference type="EMBL" id="CM029051">
    <property type="protein sequence ID" value="KAG2563908.1"/>
    <property type="molecule type" value="Genomic_DNA"/>
</dbReference>
<sequence>MSIGRPAPRRRRRRRRSARAAKVMRRRRGRSQSEDEEVELAVLTRERPLGGHGADESTEERSAPATYSTDFDWRNKPSSDKHTEVAVCFIHCTLYAITSSTCYKAFSNPSSSQACSPGDVTHGENS</sequence>
<reference evidence="2" key="1">
    <citation type="submission" date="2020-05" db="EMBL/GenBank/DDBJ databases">
        <title>WGS assembly of Panicum virgatum.</title>
        <authorList>
            <person name="Lovell J.T."/>
            <person name="Jenkins J."/>
            <person name="Shu S."/>
            <person name="Juenger T.E."/>
            <person name="Schmutz J."/>
        </authorList>
    </citation>
    <scope>NUCLEOTIDE SEQUENCE</scope>
    <source>
        <strain evidence="2">AP13</strain>
    </source>
</reference>
<feature type="compositionally biased region" description="Basic residues" evidence="1">
    <location>
        <begin position="7"/>
        <end position="30"/>
    </location>
</feature>
<keyword evidence="3" id="KW-1185">Reference proteome</keyword>
<evidence type="ECO:0000313" key="2">
    <source>
        <dbReference type="EMBL" id="KAG2563908.1"/>
    </source>
</evidence>
<gene>
    <name evidence="2" type="ORF">PVAP13_8KG372902</name>
</gene>
<evidence type="ECO:0000313" key="3">
    <source>
        <dbReference type="Proteomes" id="UP000823388"/>
    </source>
</evidence>
<protein>
    <submittedName>
        <fullName evidence="2">Uncharacterized protein</fullName>
    </submittedName>
</protein>
<organism evidence="2 3">
    <name type="scientific">Panicum virgatum</name>
    <name type="common">Blackwell switchgrass</name>
    <dbReference type="NCBI Taxonomy" id="38727"/>
    <lineage>
        <taxon>Eukaryota</taxon>
        <taxon>Viridiplantae</taxon>
        <taxon>Streptophyta</taxon>
        <taxon>Embryophyta</taxon>
        <taxon>Tracheophyta</taxon>
        <taxon>Spermatophyta</taxon>
        <taxon>Magnoliopsida</taxon>
        <taxon>Liliopsida</taxon>
        <taxon>Poales</taxon>
        <taxon>Poaceae</taxon>
        <taxon>PACMAD clade</taxon>
        <taxon>Panicoideae</taxon>
        <taxon>Panicodae</taxon>
        <taxon>Paniceae</taxon>
        <taxon>Panicinae</taxon>
        <taxon>Panicum</taxon>
        <taxon>Panicum sect. Hiantes</taxon>
    </lineage>
</organism>
<proteinExistence type="predicted"/>